<feature type="domain" description="PDZ" evidence="7">
    <location>
        <begin position="93"/>
        <end position="153"/>
    </location>
</feature>
<dbReference type="SMART" id="SM00245">
    <property type="entry name" value="TSPc"/>
    <property type="match status" value="1"/>
</dbReference>
<dbReference type="GO" id="GO:0006508">
    <property type="term" value="P:proteolysis"/>
    <property type="evidence" value="ECO:0007669"/>
    <property type="project" value="UniProtKB-KW"/>
</dbReference>
<dbReference type="EMBL" id="CP003065">
    <property type="protein sequence ID" value="AEV67339.1"/>
    <property type="molecule type" value="Genomic_DNA"/>
</dbReference>
<evidence type="ECO:0000256" key="4">
    <source>
        <dbReference type="ARBA" id="ARBA00022825"/>
    </source>
</evidence>
<proteinExistence type="inferred from homology"/>
<dbReference type="SUPFAM" id="SSF47090">
    <property type="entry name" value="PGBD-like"/>
    <property type="match status" value="1"/>
</dbReference>
<organism evidence="8 9">
    <name type="scientific">Acetivibrio clariflavus (strain DSM 19732 / NBRC 101661 / EBR45)</name>
    <name type="common">Clostridium clariflavum</name>
    <dbReference type="NCBI Taxonomy" id="720554"/>
    <lineage>
        <taxon>Bacteria</taxon>
        <taxon>Bacillati</taxon>
        <taxon>Bacillota</taxon>
        <taxon>Clostridia</taxon>
        <taxon>Eubacteriales</taxon>
        <taxon>Oscillospiraceae</taxon>
        <taxon>Acetivibrio</taxon>
    </lineage>
</organism>
<dbReference type="Pfam" id="PF01471">
    <property type="entry name" value="PG_binding_1"/>
    <property type="match status" value="1"/>
</dbReference>
<accession>G8LTZ3</accession>
<dbReference type="Pfam" id="PF13180">
    <property type="entry name" value="PDZ_2"/>
    <property type="match status" value="1"/>
</dbReference>
<name>G8LTZ3_ACECE</name>
<dbReference type="InterPro" id="IPR005151">
    <property type="entry name" value="Tail-specific_protease"/>
</dbReference>
<dbReference type="GO" id="GO:0004175">
    <property type="term" value="F:endopeptidase activity"/>
    <property type="evidence" value="ECO:0007669"/>
    <property type="project" value="TreeGrafter"/>
</dbReference>
<evidence type="ECO:0000256" key="2">
    <source>
        <dbReference type="ARBA" id="ARBA00022670"/>
    </source>
</evidence>
<sequence length="498" mass="55727" precursor="true">MRIRFVKTICIIFILCLLTSNISFAAESQTENENYSDIDYLKSVMDMIRDRYKGNVTEEQLIESAINGMFSAMDQYTEFFDKKEADSFFSDIEGSYVGIGVRISSQTNDICVVEVFESSSAAKAGIIKGDIIVKINDVNVEGKTSEEVANLIRGKAGTKVNLGIMRPGQKQLLNIEVERSEVKINPVTYRIIDDIGYIKLDIFNSNSSINIIKALKEMDNNNISKLILDLRDNPGGELSQVIKIAEKFVPEGLITKLDFQSEKMEDELYYSKNKELKYKLVVLVNGLSASASEILAGAIQDTGAGVLVGTKTYGKGKVQNIYPVLSPEAYKRYSKELGATILDAYDLINNYDIIPSEDEIIGWAKITTGEYYTPKGRMIDGIGLDPDYYVENTYIVNGVDIRTIDTLSKQVRINVNDKSIDVLNAEKILKLLGYNIAKPDMIFDKESAAAVYEFQKDNGFYPYGVLDFATQQALNDKLENLILECDKQMAKALELLKK</sequence>
<dbReference type="Gene3D" id="1.10.101.10">
    <property type="entry name" value="PGBD-like superfamily/PGBD"/>
    <property type="match status" value="1"/>
</dbReference>
<dbReference type="InterPro" id="IPR001478">
    <property type="entry name" value="PDZ"/>
</dbReference>
<dbReference type="eggNOG" id="COG0793">
    <property type="taxonomic scope" value="Bacteria"/>
</dbReference>
<feature type="signal peptide" evidence="6">
    <location>
        <begin position="1"/>
        <end position="25"/>
    </location>
</feature>
<reference evidence="9" key="1">
    <citation type="submission" date="2011-12" db="EMBL/GenBank/DDBJ databases">
        <title>Complete sequence of Clostridium clariflavum DSM 19732.</title>
        <authorList>
            <consortium name="US DOE Joint Genome Institute"/>
            <person name="Lucas S."/>
            <person name="Han J."/>
            <person name="Lapidus A."/>
            <person name="Cheng J.-F."/>
            <person name="Goodwin L."/>
            <person name="Pitluck S."/>
            <person name="Peters L."/>
            <person name="Teshima H."/>
            <person name="Detter J.C."/>
            <person name="Han C."/>
            <person name="Tapia R."/>
            <person name="Land M."/>
            <person name="Hauser L."/>
            <person name="Kyrpides N."/>
            <person name="Ivanova N."/>
            <person name="Pagani I."/>
            <person name="Kitzmiller T."/>
            <person name="Lynd L."/>
            <person name="Izquierdo J."/>
            <person name="Woyke T."/>
        </authorList>
    </citation>
    <scope>NUCLEOTIDE SEQUENCE [LARGE SCALE GENOMIC DNA]</scope>
    <source>
        <strain evidence="9">DSM 19732 / NBRC 101661 / EBR45</strain>
    </source>
</reference>
<dbReference type="HOGENOM" id="CLU_017295_3_0_9"/>
<dbReference type="Gene3D" id="3.90.226.10">
    <property type="entry name" value="2-enoyl-CoA Hydratase, Chain A, domain 1"/>
    <property type="match status" value="1"/>
</dbReference>
<evidence type="ECO:0000256" key="3">
    <source>
        <dbReference type="ARBA" id="ARBA00022801"/>
    </source>
</evidence>
<dbReference type="InterPro" id="IPR036034">
    <property type="entry name" value="PDZ_sf"/>
</dbReference>
<evidence type="ECO:0000259" key="7">
    <source>
        <dbReference type="PROSITE" id="PS50106"/>
    </source>
</evidence>
<dbReference type="SMART" id="SM00228">
    <property type="entry name" value="PDZ"/>
    <property type="match status" value="1"/>
</dbReference>
<reference evidence="8 9" key="2">
    <citation type="journal article" date="2012" name="Stand. Genomic Sci.">
        <title>Complete Genome Sequence of Clostridium clariflavum DSM 19732.</title>
        <authorList>
            <person name="Izquierdo J.A."/>
            <person name="Goodwin L."/>
            <person name="Davenport K.W."/>
            <person name="Teshima H."/>
            <person name="Bruce D."/>
            <person name="Detter C."/>
            <person name="Tapia R."/>
            <person name="Han S."/>
            <person name="Land M."/>
            <person name="Hauser L."/>
            <person name="Jeffries C.D."/>
            <person name="Han J."/>
            <person name="Pitluck S."/>
            <person name="Nolan M."/>
            <person name="Chen A."/>
            <person name="Huntemann M."/>
            <person name="Mavromatis K."/>
            <person name="Mikhailova N."/>
            <person name="Liolios K."/>
            <person name="Woyke T."/>
            <person name="Lynd L.R."/>
        </authorList>
    </citation>
    <scope>NUCLEOTIDE SEQUENCE [LARGE SCALE GENOMIC DNA]</scope>
    <source>
        <strain evidence="9">DSM 19732 / NBRC 101661 / EBR45</strain>
    </source>
</reference>
<dbReference type="InterPro" id="IPR004447">
    <property type="entry name" value="Peptidase_S41A"/>
</dbReference>
<dbReference type="RefSeq" id="WP_014253970.1">
    <property type="nucleotide sequence ID" value="NC_016627.1"/>
</dbReference>
<keyword evidence="2 5" id="KW-0645">Protease</keyword>
<dbReference type="PANTHER" id="PTHR32060">
    <property type="entry name" value="TAIL-SPECIFIC PROTEASE"/>
    <property type="match status" value="1"/>
</dbReference>
<dbReference type="AlphaFoldDB" id="G8LTZ3"/>
<feature type="chain" id="PRO_5003511556" evidence="6">
    <location>
        <begin position="26"/>
        <end position="498"/>
    </location>
</feature>
<evidence type="ECO:0000256" key="5">
    <source>
        <dbReference type="RuleBase" id="RU004404"/>
    </source>
</evidence>
<dbReference type="KEGG" id="ccl:Clocl_0631"/>
<dbReference type="Gene3D" id="3.30.750.44">
    <property type="match status" value="1"/>
</dbReference>
<protein>
    <submittedName>
        <fullName evidence="8">C-terminal processing peptidase</fullName>
    </submittedName>
</protein>
<dbReference type="InterPro" id="IPR002477">
    <property type="entry name" value="Peptidoglycan-bd-like"/>
</dbReference>
<dbReference type="SUPFAM" id="SSF50156">
    <property type="entry name" value="PDZ domain-like"/>
    <property type="match status" value="1"/>
</dbReference>
<dbReference type="CDD" id="cd06782">
    <property type="entry name" value="cpPDZ_CPP-like"/>
    <property type="match status" value="1"/>
</dbReference>
<dbReference type="Pfam" id="PF22694">
    <property type="entry name" value="CtpB_N-like"/>
    <property type="match status" value="1"/>
</dbReference>
<dbReference type="InterPro" id="IPR036366">
    <property type="entry name" value="PGBDSf"/>
</dbReference>
<gene>
    <name evidence="8" type="ordered locus">Clocl_0631</name>
</gene>
<dbReference type="Gene3D" id="2.30.42.10">
    <property type="match status" value="1"/>
</dbReference>
<dbReference type="OrthoDB" id="9812068at2"/>
<evidence type="ECO:0000256" key="6">
    <source>
        <dbReference type="SAM" id="SignalP"/>
    </source>
</evidence>
<dbReference type="NCBIfam" id="TIGR00225">
    <property type="entry name" value="prc"/>
    <property type="match status" value="1"/>
</dbReference>
<evidence type="ECO:0000313" key="8">
    <source>
        <dbReference type="EMBL" id="AEV67339.1"/>
    </source>
</evidence>
<dbReference type="PROSITE" id="PS50106">
    <property type="entry name" value="PDZ"/>
    <property type="match status" value="1"/>
</dbReference>
<comment type="similarity">
    <text evidence="1 5">Belongs to the peptidase S41A family.</text>
</comment>
<dbReference type="InterPro" id="IPR029045">
    <property type="entry name" value="ClpP/crotonase-like_dom_sf"/>
</dbReference>
<dbReference type="SUPFAM" id="SSF52096">
    <property type="entry name" value="ClpP/crotonase"/>
    <property type="match status" value="1"/>
</dbReference>
<keyword evidence="9" id="KW-1185">Reference proteome</keyword>
<keyword evidence="4 5" id="KW-0720">Serine protease</keyword>
<dbReference type="CDD" id="cd07560">
    <property type="entry name" value="Peptidase_S41_CPP"/>
    <property type="match status" value="1"/>
</dbReference>
<dbReference type="InterPro" id="IPR055210">
    <property type="entry name" value="CtpA/B_N"/>
</dbReference>
<dbReference type="InterPro" id="IPR036365">
    <property type="entry name" value="PGBD-like_sf"/>
</dbReference>
<dbReference type="STRING" id="720554.Clocl_0631"/>
<dbReference type="Proteomes" id="UP000005435">
    <property type="component" value="Chromosome"/>
</dbReference>
<dbReference type="GO" id="GO:0008236">
    <property type="term" value="F:serine-type peptidase activity"/>
    <property type="evidence" value="ECO:0007669"/>
    <property type="project" value="UniProtKB-KW"/>
</dbReference>
<dbReference type="Pfam" id="PF03572">
    <property type="entry name" value="Peptidase_S41"/>
    <property type="match status" value="1"/>
</dbReference>
<evidence type="ECO:0000256" key="1">
    <source>
        <dbReference type="ARBA" id="ARBA00009179"/>
    </source>
</evidence>
<keyword evidence="3 5" id="KW-0378">Hydrolase</keyword>
<keyword evidence="6" id="KW-0732">Signal</keyword>
<evidence type="ECO:0000313" key="9">
    <source>
        <dbReference type="Proteomes" id="UP000005435"/>
    </source>
</evidence>
<dbReference type="PANTHER" id="PTHR32060:SF22">
    <property type="entry name" value="CARBOXYL-TERMINAL-PROCESSING PEPTIDASE 3, CHLOROPLASTIC"/>
    <property type="match status" value="1"/>
</dbReference>